<comment type="caution">
    <text evidence="2">The sequence shown here is derived from an EMBL/GenBank/DDBJ whole genome shotgun (WGS) entry which is preliminary data.</text>
</comment>
<protein>
    <submittedName>
        <fullName evidence="2">Uncharacterized protein</fullName>
    </submittedName>
</protein>
<reference evidence="2" key="2">
    <citation type="submission" date="2013-03" db="EMBL/GenBank/DDBJ databases">
        <authorList>
            <person name="Motta M.C.M."/>
            <person name="Martins A.C.A."/>
            <person name="Preta C.M.C.C."/>
            <person name="Silva R."/>
            <person name="de Souza S.S."/>
            <person name="Klein C.C."/>
            <person name="de Almeida L.G.P."/>
            <person name="Cunha O.L."/>
            <person name="Colabardini A.C."/>
            <person name="Lima B.A."/>
            <person name="Machado C.R."/>
            <person name="Soares C.M.A."/>
            <person name="de Menezes C.B.A."/>
            <person name="Bartolomeu D.C."/>
            <person name="Grisard E.C."/>
            <person name="Fantinatti-Garboggini F."/>
            <person name="Rodrigues-Luiz G.F."/>
            <person name="Wagner G."/>
            <person name="Goldman G.H."/>
            <person name="Fietto J.L.R."/>
            <person name="Ciapina L.P."/>
            <person name="Brocchi M."/>
            <person name="Elias M.C."/>
            <person name="Goldman M.H.S."/>
            <person name="Sagot M.-F."/>
            <person name="Pereira M."/>
            <person name="Stoco P.H."/>
            <person name="Teixeira S.M.R."/>
            <person name="de Mendonca-Neto R.P."/>
            <person name="Maciel T.E.F."/>
            <person name="Mendes T.A.O."/>
            <person name="Urmenyi T.P."/>
            <person name="Teixeira M.M.G."/>
            <person name="de Camargo E.F.P."/>
            <person name="de Sousa W."/>
            <person name="Schenkman S."/>
            <person name="de Vasconcelos A.T.R."/>
        </authorList>
    </citation>
    <scope>NUCLEOTIDE SEQUENCE</scope>
</reference>
<dbReference type="EMBL" id="ATMH01001631">
    <property type="protein sequence ID" value="EPY34345.1"/>
    <property type="molecule type" value="Genomic_DNA"/>
</dbReference>
<dbReference type="OrthoDB" id="239778at2759"/>
<evidence type="ECO:0000313" key="2">
    <source>
        <dbReference type="EMBL" id="EPY35665.1"/>
    </source>
</evidence>
<sequence length="216" mass="24294">MTVPSRADLINYELQKEDDEVVCAFGPDYFNGARWGSAWGGLGSLTCCLLAYRRLRKDQREVDYDMGLRKGQANKHFSRWVVLRGLRTQPMLATGCVGLAVTSTFKLIKFYLSSARCSEFWFDDMAFEQMAPKEAEELKAYYHSQTFVAGRDPSSKPAAPTTVAALMKQAEVARPPQNRESPTFADGVAVGLLGSVLDCYVPQKPISRYYHMRFGY</sequence>
<proteinExistence type="predicted"/>
<keyword evidence="3" id="KW-1185">Reference proteome</keyword>
<gene>
    <name evidence="2" type="ORF">STCU_01009</name>
    <name evidence="1" type="ORF">STCU_01631</name>
</gene>
<name>S9WIH3_9TRYP</name>
<dbReference type="AlphaFoldDB" id="S9WIH3"/>
<evidence type="ECO:0000313" key="3">
    <source>
        <dbReference type="Proteomes" id="UP000015354"/>
    </source>
</evidence>
<dbReference type="EMBL" id="ATMH01001009">
    <property type="protein sequence ID" value="EPY35665.1"/>
    <property type="molecule type" value="Genomic_DNA"/>
</dbReference>
<evidence type="ECO:0000313" key="1">
    <source>
        <dbReference type="EMBL" id="EPY34345.1"/>
    </source>
</evidence>
<organism evidence="2 3">
    <name type="scientific">Strigomonas culicis</name>
    <dbReference type="NCBI Taxonomy" id="28005"/>
    <lineage>
        <taxon>Eukaryota</taxon>
        <taxon>Discoba</taxon>
        <taxon>Euglenozoa</taxon>
        <taxon>Kinetoplastea</taxon>
        <taxon>Metakinetoplastina</taxon>
        <taxon>Trypanosomatida</taxon>
        <taxon>Trypanosomatidae</taxon>
        <taxon>Strigomonadinae</taxon>
        <taxon>Strigomonas</taxon>
    </lineage>
</organism>
<reference evidence="2 3" key="1">
    <citation type="journal article" date="2013" name="PLoS ONE">
        <title>Predicting the Proteins of Angomonas deanei, Strigomonas culicis and Their Respective Endosymbionts Reveals New Aspects of the Trypanosomatidae Family.</title>
        <authorList>
            <person name="Motta M.C."/>
            <person name="Martins A.C."/>
            <person name="de Souza S.S."/>
            <person name="Catta-Preta C.M."/>
            <person name="Silva R."/>
            <person name="Klein C.C."/>
            <person name="de Almeida L.G."/>
            <person name="de Lima Cunha O."/>
            <person name="Ciapina L.P."/>
            <person name="Brocchi M."/>
            <person name="Colabardini A.C."/>
            <person name="de Araujo Lima B."/>
            <person name="Machado C.R."/>
            <person name="de Almeida Soares C.M."/>
            <person name="Probst C.M."/>
            <person name="de Menezes C.B."/>
            <person name="Thompson C.E."/>
            <person name="Bartholomeu D.C."/>
            <person name="Gradia D.F."/>
            <person name="Pavoni D.P."/>
            <person name="Grisard E.C."/>
            <person name="Fantinatti-Garboggini F."/>
            <person name="Marchini F.K."/>
            <person name="Rodrigues-Luiz G.F."/>
            <person name="Wagner G."/>
            <person name="Goldman G.H."/>
            <person name="Fietto J.L."/>
            <person name="Elias M.C."/>
            <person name="Goldman M.H."/>
            <person name="Sagot M.F."/>
            <person name="Pereira M."/>
            <person name="Stoco P.H."/>
            <person name="de Mendonca-Neto R.P."/>
            <person name="Teixeira S.M."/>
            <person name="Maciel T.E."/>
            <person name="de Oliveira Mendes T.A."/>
            <person name="Urmenyi T.P."/>
            <person name="de Souza W."/>
            <person name="Schenkman S."/>
            <person name="de Vasconcelos A.T."/>
        </authorList>
    </citation>
    <scope>NUCLEOTIDE SEQUENCE [LARGE SCALE GENOMIC DNA]</scope>
</reference>
<dbReference type="Proteomes" id="UP000015354">
    <property type="component" value="Unassembled WGS sequence"/>
</dbReference>
<accession>S9WIH3</accession>